<accession>A0A455T7C9</accession>
<evidence type="ECO:0008006" key="2">
    <source>
        <dbReference type="Google" id="ProtNLM"/>
    </source>
</evidence>
<evidence type="ECO:0000313" key="1">
    <source>
        <dbReference type="EMBL" id="BBH94664.1"/>
    </source>
</evidence>
<dbReference type="Gene3D" id="1.25.40.10">
    <property type="entry name" value="Tetratricopeptide repeat domain"/>
    <property type="match status" value="1"/>
</dbReference>
<gene>
    <name evidence="1" type="ORF">KTA_28630</name>
</gene>
<protein>
    <recommendedName>
        <fullName evidence="2">Tetratricopeptide repeat protein</fullName>
    </recommendedName>
</protein>
<dbReference type="SUPFAM" id="SSF48452">
    <property type="entry name" value="TPR-like"/>
    <property type="match status" value="1"/>
</dbReference>
<dbReference type="AlphaFoldDB" id="A0A455T7C9"/>
<dbReference type="InterPro" id="IPR011990">
    <property type="entry name" value="TPR-like_helical_dom_sf"/>
</dbReference>
<organism evidence="1">
    <name type="scientific">Thermogemmatispora argillosa</name>
    <dbReference type="NCBI Taxonomy" id="2045280"/>
    <lineage>
        <taxon>Bacteria</taxon>
        <taxon>Bacillati</taxon>
        <taxon>Chloroflexota</taxon>
        <taxon>Ktedonobacteria</taxon>
        <taxon>Thermogemmatisporales</taxon>
        <taxon>Thermogemmatisporaceae</taxon>
        <taxon>Thermogemmatispora</taxon>
    </lineage>
</organism>
<name>A0A455T7C9_9CHLR</name>
<sequence>MPLCLFLLHFVCIDTQLGDELAYHKLEAQLILRHLGYNLPRDWCPVTAPFALDMATFHWRLVLLVDQLRPGALLPLVGLSLWGRWPKRGERSCTFLQAGFLRPLSLVALVALVGGGSLLPAIGTPLWGWLSMQQVDLAIAAGDYQQALGWLELSRQAAPATGDSAAYQERLGQILSGLEPHSQTETVSFALARAFLQQRAYLRAYQVLFPLWLSHVRQKEPPDPWLTTALSEALAGLVEAAWPPALLSGDTPARNHRLTIAQGWLMRLVLVNPHSLYAHYLLGRVAYELHNYGGCRAEMSNVLALSSDDDLRSSAYTYIGLAEIALGHSVQGREALLIAVALDPDYRNNTAREALSGLH</sequence>
<proteinExistence type="predicted"/>
<reference evidence="1" key="1">
    <citation type="submission" date="2018-12" db="EMBL/GenBank/DDBJ databases">
        <title>Novel natural products biosynthetic potential of the class Ktedonobacteria.</title>
        <authorList>
            <person name="Zheng Y."/>
            <person name="Saitou A."/>
            <person name="Wang C.M."/>
            <person name="Toyoda A."/>
            <person name="Minakuchi Y."/>
            <person name="Sekiguchi Y."/>
            <person name="Ueda K."/>
            <person name="Takano H."/>
            <person name="Sakai Y."/>
            <person name="Yokota A."/>
            <person name="Yabe S."/>
        </authorList>
    </citation>
    <scope>NUCLEOTIDE SEQUENCE</scope>
    <source>
        <strain evidence="1">A3-2</strain>
    </source>
</reference>
<dbReference type="EMBL" id="AP019377">
    <property type="protein sequence ID" value="BBH94664.1"/>
    <property type="molecule type" value="Genomic_DNA"/>
</dbReference>